<accession>A0ABP1PM64</accession>
<evidence type="ECO:0000313" key="1">
    <source>
        <dbReference type="EMBL" id="CAL8068508.1"/>
    </source>
</evidence>
<evidence type="ECO:0000313" key="2">
    <source>
        <dbReference type="Proteomes" id="UP001642540"/>
    </source>
</evidence>
<gene>
    <name evidence="1" type="ORF">ODALV1_LOCUS305</name>
</gene>
<protein>
    <recommendedName>
        <fullName evidence="3">Secreted protein</fullName>
    </recommendedName>
</protein>
<keyword evidence="2" id="KW-1185">Reference proteome</keyword>
<evidence type="ECO:0008006" key="3">
    <source>
        <dbReference type="Google" id="ProtNLM"/>
    </source>
</evidence>
<reference evidence="1 2" key="1">
    <citation type="submission" date="2024-08" db="EMBL/GenBank/DDBJ databases">
        <authorList>
            <person name="Cucini C."/>
            <person name="Frati F."/>
        </authorList>
    </citation>
    <scope>NUCLEOTIDE SEQUENCE [LARGE SCALE GENOMIC DNA]</scope>
</reference>
<sequence>MSSSQWHGLPPFVLLIAVSMKFNTHDNFYPDNKQLMDSQVNSNDNRDANDADCQIPRAKFISVHRTVIDFWSFALCKLSQKSTI</sequence>
<organism evidence="1 2">
    <name type="scientific">Orchesella dallaii</name>
    <dbReference type="NCBI Taxonomy" id="48710"/>
    <lineage>
        <taxon>Eukaryota</taxon>
        <taxon>Metazoa</taxon>
        <taxon>Ecdysozoa</taxon>
        <taxon>Arthropoda</taxon>
        <taxon>Hexapoda</taxon>
        <taxon>Collembola</taxon>
        <taxon>Entomobryomorpha</taxon>
        <taxon>Entomobryoidea</taxon>
        <taxon>Orchesellidae</taxon>
        <taxon>Orchesellinae</taxon>
        <taxon>Orchesella</taxon>
    </lineage>
</organism>
<comment type="caution">
    <text evidence="1">The sequence shown here is derived from an EMBL/GenBank/DDBJ whole genome shotgun (WGS) entry which is preliminary data.</text>
</comment>
<proteinExistence type="predicted"/>
<name>A0ABP1PM64_9HEXA</name>
<dbReference type="EMBL" id="CAXLJM020000001">
    <property type="protein sequence ID" value="CAL8068508.1"/>
    <property type="molecule type" value="Genomic_DNA"/>
</dbReference>
<dbReference type="Proteomes" id="UP001642540">
    <property type="component" value="Unassembled WGS sequence"/>
</dbReference>